<dbReference type="RefSeq" id="WP_055207812.1">
    <property type="nucleotide sequence ID" value="NZ_CAUWNJ010000215.1"/>
</dbReference>
<dbReference type="AlphaFoldDB" id="A0A174TMC1"/>
<evidence type="ECO:0000256" key="1">
    <source>
        <dbReference type="SAM" id="Phobius"/>
    </source>
</evidence>
<feature type="transmembrane region" description="Helical" evidence="1">
    <location>
        <begin position="7"/>
        <end position="27"/>
    </location>
</feature>
<keyword evidence="1" id="KW-0812">Transmembrane</keyword>
<dbReference type="EMBL" id="CZBO01000003">
    <property type="protein sequence ID" value="CUQ11243.1"/>
    <property type="molecule type" value="Genomic_DNA"/>
</dbReference>
<reference evidence="2 3" key="1">
    <citation type="submission" date="2015-09" db="EMBL/GenBank/DDBJ databases">
        <authorList>
            <consortium name="Pathogen Informatics"/>
        </authorList>
    </citation>
    <scope>NUCLEOTIDE SEQUENCE [LARGE SCALE GENOMIC DNA]</scope>
    <source>
        <strain evidence="2 3">2789STDY5834956</strain>
    </source>
</reference>
<gene>
    <name evidence="2" type="ORF">ERS852568_01954</name>
</gene>
<name>A0A174TMC1_9CLOT</name>
<accession>A0A174TMC1</accession>
<proteinExistence type="predicted"/>
<organism evidence="2 3">
    <name type="scientific">Clostridium baratii</name>
    <dbReference type="NCBI Taxonomy" id="1561"/>
    <lineage>
        <taxon>Bacteria</taxon>
        <taxon>Bacillati</taxon>
        <taxon>Bacillota</taxon>
        <taxon>Clostridia</taxon>
        <taxon>Eubacteriales</taxon>
        <taxon>Clostridiaceae</taxon>
        <taxon>Clostridium</taxon>
    </lineage>
</organism>
<evidence type="ECO:0000313" key="3">
    <source>
        <dbReference type="Proteomes" id="UP000095563"/>
    </source>
</evidence>
<sequence length="108" mass="12499">MINQKKLTSIILLSIFIMLGVIIHFNYDYNNKFSKLETLCINNIHNDLSKGALKESKDILKLEAEILDKDDLIKKADEVEEVNFNLANKISDFIREDKDSKKINKKSI</sequence>
<evidence type="ECO:0000313" key="2">
    <source>
        <dbReference type="EMBL" id="CUQ11243.1"/>
    </source>
</evidence>
<keyword evidence="1" id="KW-0472">Membrane</keyword>
<protein>
    <submittedName>
        <fullName evidence="2">Uncharacterized protein</fullName>
    </submittedName>
</protein>
<keyword evidence="1" id="KW-1133">Transmembrane helix</keyword>
<dbReference type="Proteomes" id="UP000095563">
    <property type="component" value="Unassembled WGS sequence"/>
</dbReference>